<reference evidence="1" key="1">
    <citation type="submission" date="2019-08" db="EMBL/GenBank/DDBJ databases">
        <authorList>
            <person name="Kucharzyk K."/>
            <person name="Murdoch R.W."/>
            <person name="Higgins S."/>
            <person name="Loffler F."/>
        </authorList>
    </citation>
    <scope>NUCLEOTIDE SEQUENCE</scope>
</reference>
<accession>A0A645GJH0</accession>
<comment type="caution">
    <text evidence="1">The sequence shown here is derived from an EMBL/GenBank/DDBJ whole genome shotgun (WGS) entry which is preliminary data.</text>
</comment>
<proteinExistence type="predicted"/>
<gene>
    <name evidence="1" type="ORF">SDC9_171256</name>
</gene>
<dbReference type="AlphaFoldDB" id="A0A645GJH0"/>
<dbReference type="EMBL" id="VSSQ01072486">
    <property type="protein sequence ID" value="MPN23863.1"/>
    <property type="molecule type" value="Genomic_DNA"/>
</dbReference>
<evidence type="ECO:0000313" key="1">
    <source>
        <dbReference type="EMBL" id="MPN23863.1"/>
    </source>
</evidence>
<sequence length="108" mass="12342">MSFTEGYDICFSYKRLSAGINIEITAEFFALLDNSVKFFKRKIKLVSVFCRPAACTFEIAGRGRIYQHGPRYIALVLCFVFPLNFASDERIVHCDCFKCLASHARINV</sequence>
<name>A0A645GJH0_9ZZZZ</name>
<organism evidence="1">
    <name type="scientific">bioreactor metagenome</name>
    <dbReference type="NCBI Taxonomy" id="1076179"/>
    <lineage>
        <taxon>unclassified sequences</taxon>
        <taxon>metagenomes</taxon>
        <taxon>ecological metagenomes</taxon>
    </lineage>
</organism>
<protein>
    <submittedName>
        <fullName evidence="1">Uncharacterized protein</fullName>
    </submittedName>
</protein>